<feature type="transmembrane region" description="Helical" evidence="1">
    <location>
        <begin position="115"/>
        <end position="134"/>
    </location>
</feature>
<gene>
    <name evidence="2" type="ORF">GCM10010915_11710</name>
</gene>
<feature type="transmembrane region" description="Helical" evidence="1">
    <location>
        <begin position="83"/>
        <end position="103"/>
    </location>
</feature>
<evidence type="ECO:0000256" key="1">
    <source>
        <dbReference type="SAM" id="Phobius"/>
    </source>
</evidence>
<keyword evidence="1" id="KW-0472">Membrane</keyword>
<keyword evidence="1" id="KW-1133">Transmembrane helix</keyword>
<protein>
    <submittedName>
        <fullName evidence="2">Uncharacterized protein</fullName>
    </submittedName>
</protein>
<feature type="transmembrane region" description="Helical" evidence="1">
    <location>
        <begin position="21"/>
        <end position="41"/>
    </location>
</feature>
<dbReference type="EMBL" id="BMHO01000001">
    <property type="protein sequence ID" value="GGD32981.1"/>
    <property type="molecule type" value="Genomic_DNA"/>
</dbReference>
<feature type="transmembrane region" description="Helical" evidence="1">
    <location>
        <begin position="53"/>
        <end position="76"/>
    </location>
</feature>
<reference evidence="2" key="1">
    <citation type="journal article" date="2014" name="Int. J. Syst. Evol. Microbiol.">
        <title>Complete genome sequence of Corynebacterium casei LMG S-19264T (=DSM 44701T), isolated from a smear-ripened cheese.</title>
        <authorList>
            <consortium name="US DOE Joint Genome Institute (JGI-PGF)"/>
            <person name="Walter F."/>
            <person name="Albersmeier A."/>
            <person name="Kalinowski J."/>
            <person name="Ruckert C."/>
        </authorList>
    </citation>
    <scope>NUCLEOTIDE SEQUENCE</scope>
    <source>
        <strain evidence="2">CGMCC 1.15152</strain>
    </source>
</reference>
<name>A0A916Y6W8_9MICO</name>
<comment type="caution">
    <text evidence="2">The sequence shown here is derived from an EMBL/GenBank/DDBJ whole genome shotgun (WGS) entry which is preliminary data.</text>
</comment>
<keyword evidence="3" id="KW-1185">Reference proteome</keyword>
<dbReference type="AlphaFoldDB" id="A0A916Y6W8"/>
<dbReference type="RefSeq" id="WP_188711345.1">
    <property type="nucleotide sequence ID" value="NZ_BMHO01000001.1"/>
</dbReference>
<evidence type="ECO:0000313" key="2">
    <source>
        <dbReference type="EMBL" id="GGD32981.1"/>
    </source>
</evidence>
<proteinExistence type="predicted"/>
<keyword evidence="1" id="KW-0812">Transmembrane</keyword>
<dbReference type="Proteomes" id="UP000633205">
    <property type="component" value="Unassembled WGS sequence"/>
</dbReference>
<reference evidence="2" key="2">
    <citation type="submission" date="2020-09" db="EMBL/GenBank/DDBJ databases">
        <authorList>
            <person name="Sun Q."/>
            <person name="Zhou Y."/>
        </authorList>
    </citation>
    <scope>NUCLEOTIDE SEQUENCE</scope>
    <source>
        <strain evidence="2">CGMCC 1.15152</strain>
    </source>
</reference>
<accession>A0A916Y6W8</accession>
<sequence>MTIRMRVRRLWESITEPRHLKVAYFVIYLLTIGVGVVTATNPPQSIEGPLGPILTAIWSGLFIVGGVVGAITVLPGWWWVERLLGLAPILMGLAIYLSVAATLHWHNIDTGSSRLTQIGIILLASAPFTLRGLLIRDYSYEPRRG</sequence>
<organism evidence="2 3">
    <name type="scientific">Microbacterium faecale</name>
    <dbReference type="NCBI Taxonomy" id="1804630"/>
    <lineage>
        <taxon>Bacteria</taxon>
        <taxon>Bacillati</taxon>
        <taxon>Actinomycetota</taxon>
        <taxon>Actinomycetes</taxon>
        <taxon>Micrococcales</taxon>
        <taxon>Microbacteriaceae</taxon>
        <taxon>Microbacterium</taxon>
    </lineage>
</organism>
<evidence type="ECO:0000313" key="3">
    <source>
        <dbReference type="Proteomes" id="UP000633205"/>
    </source>
</evidence>